<protein>
    <submittedName>
        <fullName evidence="2">Periplasmic protein</fullName>
    </submittedName>
</protein>
<dbReference type="AlphaFoldDB" id="A0A828R0P9"/>
<feature type="transmembrane region" description="Helical" evidence="1">
    <location>
        <begin position="15"/>
        <end position="34"/>
    </location>
</feature>
<dbReference type="Proteomes" id="UP000005813">
    <property type="component" value="Unassembled WGS sequence"/>
</dbReference>
<sequence length="179" mass="21081">MQLEKKRKLVMGEELLYLVFIVILFTAIVAYMYIKDKEQSLKLSKFESVVEDMSKELHYVKKELLSRDAFDEEYNNELLRNEMQILLEKEVANKILPILKSLQGMEHIIEQFQNEQQERLLSLEQKAQSITKLTPNYDAEEQKIIDLFKEGKSIEQIAKDLRIGTGNVELVLKFKKIIK</sequence>
<reference evidence="2 3" key="1">
    <citation type="submission" date="2010-12" db="EMBL/GenBank/DDBJ databases">
        <authorList>
            <person name="Muzny D."/>
            <person name="Qin X."/>
            <person name="Buhay C."/>
            <person name="Dugan-Rocha S."/>
            <person name="Ding Y."/>
            <person name="Chen G."/>
            <person name="Hawes A."/>
            <person name="Holder M."/>
            <person name="Jhangiani S."/>
            <person name="Johnson A."/>
            <person name="Khan Z."/>
            <person name="Li Z."/>
            <person name="Liu W."/>
            <person name="Liu X."/>
            <person name="Perez L."/>
            <person name="Shen H."/>
            <person name="Wang Q."/>
            <person name="Watt J."/>
            <person name="Xi L."/>
            <person name="Xin Y."/>
            <person name="Zhou J."/>
            <person name="Deng J."/>
            <person name="Jiang H."/>
            <person name="Liu Y."/>
            <person name="Qu J."/>
            <person name="Song X.-Z."/>
            <person name="Zhang L."/>
            <person name="Villasana D."/>
            <person name="Johnson A."/>
            <person name="Liu J."/>
            <person name="Liyanage D."/>
            <person name="Lorensuhewa L."/>
            <person name="Robinson T."/>
            <person name="Song A."/>
            <person name="Song B.-B."/>
            <person name="Dinh H."/>
            <person name="Thornton R."/>
            <person name="Coyle M."/>
            <person name="Francisco L."/>
            <person name="Jackson L."/>
            <person name="Javaid M."/>
            <person name="Korchina V."/>
            <person name="Kovar C."/>
            <person name="Mata R."/>
            <person name="Mathew T."/>
            <person name="Ngo R."/>
            <person name="Nguyen L."/>
            <person name="Nguyen N."/>
            <person name="Okwuonu G."/>
            <person name="Ongeri F."/>
            <person name="Pham C."/>
            <person name="Simmons D."/>
            <person name="Wilczek-Boney K."/>
            <person name="Hale W."/>
            <person name="Jakkamsetti A."/>
            <person name="Pham P."/>
            <person name="Ruth R."/>
            <person name="San Lucas F."/>
            <person name="Warren J."/>
            <person name="Zhang J."/>
            <person name="Zhao Z."/>
            <person name="Zhou C."/>
            <person name="Zhu D."/>
            <person name="Lee S."/>
            <person name="Bess C."/>
            <person name="Blankenburg K."/>
            <person name="Forbes L."/>
            <person name="Fu Q."/>
            <person name="Gubbala S."/>
            <person name="Hirani K."/>
            <person name="Jayaseelan J.C."/>
            <person name="Lara F."/>
            <person name="Munidasa M."/>
            <person name="Palculict T."/>
            <person name="Patil S."/>
            <person name="Pu L.-L."/>
            <person name="Saada N."/>
            <person name="Tang L."/>
            <person name="Weissenberger G."/>
            <person name="Zhu Y."/>
            <person name="Hemphill L."/>
            <person name="Shang Y."/>
            <person name="Youmans B."/>
            <person name="Ayvaz T."/>
            <person name="Ross M."/>
            <person name="Santibanez J."/>
            <person name="Aqrawi P."/>
            <person name="Gross S."/>
            <person name="Joshi V."/>
            <person name="Fowler G."/>
            <person name="Nazareth L."/>
            <person name="Reid J."/>
            <person name="Worley K."/>
            <person name="Petrosino J."/>
            <person name="Highlander S."/>
            <person name="Gibbs R."/>
        </authorList>
    </citation>
    <scope>NUCLEOTIDE SEQUENCE [LARGE SCALE GENOMIC DNA]</scope>
    <source>
        <strain evidence="2 3">JV21</strain>
    </source>
</reference>
<evidence type="ECO:0000313" key="2">
    <source>
        <dbReference type="EMBL" id="EFU72547.1"/>
    </source>
</evidence>
<accession>A0A828R0P9</accession>
<name>A0A828R0P9_CAMUP</name>
<evidence type="ECO:0000256" key="1">
    <source>
        <dbReference type="SAM" id="Phobius"/>
    </source>
</evidence>
<keyword evidence="1" id="KW-0472">Membrane</keyword>
<organism evidence="2 3">
    <name type="scientific">Campylobacter upsaliensis JV21</name>
    <dbReference type="NCBI Taxonomy" id="888826"/>
    <lineage>
        <taxon>Bacteria</taxon>
        <taxon>Pseudomonadati</taxon>
        <taxon>Campylobacterota</taxon>
        <taxon>Epsilonproteobacteria</taxon>
        <taxon>Campylobacterales</taxon>
        <taxon>Campylobacteraceae</taxon>
        <taxon>Campylobacter</taxon>
    </lineage>
</organism>
<dbReference type="InterPro" id="IPR046118">
    <property type="entry name" value="DUF6115"/>
</dbReference>
<comment type="caution">
    <text evidence="2">The sequence shown here is derived from an EMBL/GenBank/DDBJ whole genome shotgun (WGS) entry which is preliminary data.</text>
</comment>
<keyword evidence="1" id="KW-1133">Transmembrane helix</keyword>
<proteinExistence type="predicted"/>
<gene>
    <name evidence="2" type="ORF">HMPREF9400_0295</name>
</gene>
<dbReference type="Pfam" id="PF19610">
    <property type="entry name" value="DUF6115"/>
    <property type="match status" value="1"/>
</dbReference>
<keyword evidence="1" id="KW-0812">Transmembrane</keyword>
<evidence type="ECO:0000313" key="3">
    <source>
        <dbReference type="Proteomes" id="UP000005813"/>
    </source>
</evidence>
<dbReference type="EMBL" id="AEPU01000008">
    <property type="protein sequence ID" value="EFU72547.1"/>
    <property type="molecule type" value="Genomic_DNA"/>
</dbReference>